<dbReference type="Gene3D" id="2.40.128.20">
    <property type="match status" value="1"/>
</dbReference>
<evidence type="ECO:0000313" key="1">
    <source>
        <dbReference type="EMBL" id="CAD7576634.1"/>
    </source>
</evidence>
<organism evidence="1">
    <name type="scientific">Timema californicum</name>
    <name type="common">California timema</name>
    <name type="synonym">Walking stick</name>
    <dbReference type="NCBI Taxonomy" id="61474"/>
    <lineage>
        <taxon>Eukaryota</taxon>
        <taxon>Metazoa</taxon>
        <taxon>Ecdysozoa</taxon>
        <taxon>Arthropoda</taxon>
        <taxon>Hexapoda</taxon>
        <taxon>Insecta</taxon>
        <taxon>Pterygota</taxon>
        <taxon>Neoptera</taxon>
        <taxon>Polyneoptera</taxon>
        <taxon>Phasmatodea</taxon>
        <taxon>Timematodea</taxon>
        <taxon>Timematoidea</taxon>
        <taxon>Timematidae</taxon>
        <taxon>Timema</taxon>
    </lineage>
</organism>
<sequence>MGMALKTTVRYITNLNKINVSKLSATSSSPANLENDDVGEGDANEDITHRHAELADVKPIILTVCLCAVLMCRAVVASSSQSFKNCPTKPVQANFNFTRVGTSGRVRYGGYVWVGHTRVGTSGLVDYLERVKWHLKEMCPYLSGEGVRNYLEKTTLSTPGQDLNPDLQVSGKADKARLVTSWPLFSVQFQGLWYELRRQPNAFEPDSVCVTGDVAVTPQGGLTIVNRWYNTVSSQHVLLNGVLRRANNDSQDGRLIVKFTNTS</sequence>
<protein>
    <submittedName>
        <fullName evidence="1">(California timema) hypothetical protein</fullName>
    </submittedName>
</protein>
<dbReference type="EMBL" id="OE184486">
    <property type="protein sequence ID" value="CAD7576634.1"/>
    <property type="molecule type" value="Genomic_DNA"/>
</dbReference>
<dbReference type="SUPFAM" id="SSF50814">
    <property type="entry name" value="Lipocalins"/>
    <property type="match status" value="1"/>
</dbReference>
<proteinExistence type="predicted"/>
<name>A0A7R9JCT7_TIMCA</name>
<dbReference type="AlphaFoldDB" id="A0A7R9JCT7"/>
<gene>
    <name evidence="1" type="ORF">TCMB3V08_LOCUS9199</name>
</gene>
<reference evidence="1" key="1">
    <citation type="submission" date="2020-11" db="EMBL/GenBank/DDBJ databases">
        <authorList>
            <person name="Tran Van P."/>
        </authorList>
    </citation>
    <scope>NUCLEOTIDE SEQUENCE</scope>
</reference>
<accession>A0A7R9JCT7</accession>
<dbReference type="InterPro" id="IPR012674">
    <property type="entry name" value="Calycin"/>
</dbReference>